<accession>A0ABQ1WUK6</accession>
<comment type="caution">
    <text evidence="1">The sequence shown here is derived from an EMBL/GenBank/DDBJ whole genome shotgun (WGS) entry which is preliminary data.</text>
</comment>
<organism evidence="1 2">
    <name type="scientific">Christiangramia forsetii</name>
    <dbReference type="NCBI Taxonomy" id="411153"/>
    <lineage>
        <taxon>Bacteria</taxon>
        <taxon>Pseudomonadati</taxon>
        <taxon>Bacteroidota</taxon>
        <taxon>Flavobacteriia</taxon>
        <taxon>Flavobacteriales</taxon>
        <taxon>Flavobacteriaceae</taxon>
        <taxon>Christiangramia</taxon>
    </lineage>
</organism>
<keyword evidence="2" id="KW-1185">Reference proteome</keyword>
<reference evidence="2" key="1">
    <citation type="journal article" date="2019" name="Int. J. Syst. Evol. Microbiol.">
        <title>The Global Catalogue of Microorganisms (GCM) 10K type strain sequencing project: providing services to taxonomists for standard genome sequencing and annotation.</title>
        <authorList>
            <consortium name="The Broad Institute Genomics Platform"/>
            <consortium name="The Broad Institute Genome Sequencing Center for Infectious Disease"/>
            <person name="Wu L."/>
            <person name="Ma J."/>
        </authorList>
    </citation>
    <scope>NUCLEOTIDE SEQUENCE [LARGE SCALE GENOMIC DNA]</scope>
    <source>
        <strain evidence="2">CGMCC 1.15422</strain>
    </source>
</reference>
<evidence type="ECO:0000313" key="2">
    <source>
        <dbReference type="Proteomes" id="UP000605733"/>
    </source>
</evidence>
<proteinExistence type="predicted"/>
<gene>
    <name evidence="1" type="ORF">GCM10011532_27690</name>
</gene>
<protein>
    <submittedName>
        <fullName evidence="1">Uncharacterized protein</fullName>
    </submittedName>
</protein>
<dbReference type="EMBL" id="BMIX01000007">
    <property type="protein sequence ID" value="GGG42333.1"/>
    <property type="molecule type" value="Genomic_DNA"/>
</dbReference>
<evidence type="ECO:0000313" key="1">
    <source>
        <dbReference type="EMBL" id="GGG42333.1"/>
    </source>
</evidence>
<name>A0ABQ1WUK6_9FLAO</name>
<sequence>MILLSLSRQPLNLIRNFSYRVPFTRNACITPGIQPKAVNSKLIKKVTPNPCFINTASGGKRIFNTIVRIDIVLILFG</sequence>
<dbReference type="Proteomes" id="UP000605733">
    <property type="component" value="Unassembled WGS sequence"/>
</dbReference>